<evidence type="ECO:0000259" key="8">
    <source>
        <dbReference type="SMART" id="SM00839"/>
    </source>
</evidence>
<dbReference type="PRINTS" id="PR00082">
    <property type="entry name" value="GLFDHDRGNASE"/>
</dbReference>
<dbReference type="Pfam" id="PF00208">
    <property type="entry name" value="ELFV_dehydrog"/>
    <property type="match status" value="1"/>
</dbReference>
<evidence type="ECO:0000256" key="7">
    <source>
        <dbReference type="RuleBase" id="RU004417"/>
    </source>
</evidence>
<dbReference type="SMR" id="A0A1F5ZQL9"/>
<dbReference type="EMBL" id="MFJE01000011">
    <property type="protein sequence ID" value="OGG14790.1"/>
    <property type="molecule type" value="Genomic_DNA"/>
</dbReference>
<evidence type="ECO:0000256" key="2">
    <source>
        <dbReference type="ARBA" id="ARBA00023002"/>
    </source>
</evidence>
<protein>
    <recommendedName>
        <fullName evidence="3">Glutamate dehydrogenase</fullName>
    </recommendedName>
</protein>
<feature type="binding site" evidence="5">
    <location>
        <position position="234"/>
    </location>
    <ligand>
        <name>NAD(+)</name>
        <dbReference type="ChEBI" id="CHEBI:57540"/>
    </ligand>
</feature>
<proteinExistence type="inferred from homology"/>
<dbReference type="PANTHER" id="PTHR11606">
    <property type="entry name" value="GLUTAMATE DEHYDROGENASE"/>
    <property type="match status" value="1"/>
</dbReference>
<evidence type="ECO:0000256" key="1">
    <source>
        <dbReference type="ARBA" id="ARBA00006382"/>
    </source>
</evidence>
<dbReference type="GO" id="GO:0004352">
    <property type="term" value="F:glutamate dehydrogenase (NAD+) activity"/>
    <property type="evidence" value="ECO:0007669"/>
    <property type="project" value="TreeGrafter"/>
</dbReference>
<feature type="site" description="Important for catalysis" evidence="6">
    <location>
        <position position="144"/>
    </location>
</feature>
<name>A0A1F5ZQL9_9BACT</name>
<dbReference type="InterPro" id="IPR046346">
    <property type="entry name" value="Aminoacid_DH-like_N_sf"/>
</dbReference>
<dbReference type="SUPFAM" id="SSF53223">
    <property type="entry name" value="Aminoacid dehydrogenase-like, N-terminal domain"/>
    <property type="match status" value="1"/>
</dbReference>
<feature type="domain" description="Glutamate/phenylalanine/leucine/valine/L-tryptophan dehydrogenase C-terminal" evidence="8">
    <location>
        <begin position="193"/>
        <end position="425"/>
    </location>
</feature>
<evidence type="ECO:0000256" key="6">
    <source>
        <dbReference type="PIRSR" id="PIRSR000185-3"/>
    </source>
</evidence>
<dbReference type="CDD" id="cd01076">
    <property type="entry name" value="NAD_bind_1_Glu_DH"/>
    <property type="match status" value="1"/>
</dbReference>
<accession>A0A1F5ZQL9</accession>
<dbReference type="InterPro" id="IPR006097">
    <property type="entry name" value="Glu/Leu/Phe/Val/Trp_DH_dimer"/>
</dbReference>
<dbReference type="PANTHER" id="PTHR11606:SF13">
    <property type="entry name" value="GLUTAMATE DEHYDROGENASE 1, MITOCHONDRIAL"/>
    <property type="match status" value="1"/>
</dbReference>
<dbReference type="GO" id="GO:0000166">
    <property type="term" value="F:nucleotide binding"/>
    <property type="evidence" value="ECO:0007669"/>
    <property type="project" value="UniProtKB-KW"/>
</dbReference>
<keyword evidence="5" id="KW-0520">NAD</keyword>
<dbReference type="InterPro" id="IPR006095">
    <property type="entry name" value="Glu/Leu/Phe/Val/Trp_DH"/>
</dbReference>
<dbReference type="PROSITE" id="PS00074">
    <property type="entry name" value="GLFV_DEHYDROGENASE"/>
    <property type="match status" value="1"/>
</dbReference>
<dbReference type="InterPro" id="IPR033922">
    <property type="entry name" value="NAD_bind_Glu_DH"/>
</dbReference>
<keyword evidence="5" id="KW-0547">Nucleotide-binding</keyword>
<dbReference type="Gene3D" id="3.40.50.720">
    <property type="entry name" value="NAD(P)-binding Rossmann-like Domain"/>
    <property type="match status" value="1"/>
</dbReference>
<feature type="binding site" evidence="5">
    <location>
        <position position="92"/>
    </location>
    <ligand>
        <name>substrate</name>
    </ligand>
</feature>
<evidence type="ECO:0000256" key="4">
    <source>
        <dbReference type="PIRSR" id="PIRSR000185-1"/>
    </source>
</evidence>
<feature type="binding site" evidence="5">
    <location>
        <position position="68"/>
    </location>
    <ligand>
        <name>substrate</name>
    </ligand>
</feature>
<dbReference type="SUPFAM" id="SSF51735">
    <property type="entry name" value="NAD(P)-binding Rossmann-fold domains"/>
    <property type="match status" value="1"/>
</dbReference>
<keyword evidence="2 3" id="KW-0560">Oxidoreductase</keyword>
<comment type="caution">
    <text evidence="9">The sequence shown here is derived from an EMBL/GenBank/DDBJ whole genome shotgun (WGS) entry which is preliminary data.</text>
</comment>
<evidence type="ECO:0000313" key="10">
    <source>
        <dbReference type="Proteomes" id="UP000177383"/>
    </source>
</evidence>
<reference evidence="9 10" key="1">
    <citation type="journal article" date="2016" name="Nat. Commun.">
        <title>Thousands of microbial genomes shed light on interconnected biogeochemical processes in an aquifer system.</title>
        <authorList>
            <person name="Anantharaman K."/>
            <person name="Brown C.T."/>
            <person name="Hug L.A."/>
            <person name="Sharon I."/>
            <person name="Castelle C.J."/>
            <person name="Probst A.J."/>
            <person name="Thomas B.C."/>
            <person name="Singh A."/>
            <person name="Wilkins M.J."/>
            <person name="Karaoz U."/>
            <person name="Brodie E.L."/>
            <person name="Williams K.H."/>
            <person name="Hubbard S.S."/>
            <person name="Banfield J.F."/>
        </authorList>
    </citation>
    <scope>NUCLEOTIDE SEQUENCE [LARGE SCALE GENOMIC DNA]</scope>
</reference>
<dbReference type="GO" id="GO:0006538">
    <property type="term" value="P:L-glutamate catabolic process"/>
    <property type="evidence" value="ECO:0007669"/>
    <property type="project" value="TreeGrafter"/>
</dbReference>
<dbReference type="InterPro" id="IPR014362">
    <property type="entry name" value="Glu_DH"/>
</dbReference>
<dbReference type="STRING" id="1798375.A2773_06850"/>
<dbReference type="Pfam" id="PF02812">
    <property type="entry name" value="ELFV_dehydrog_N"/>
    <property type="match status" value="1"/>
</dbReference>
<dbReference type="Proteomes" id="UP000177383">
    <property type="component" value="Unassembled WGS sequence"/>
</dbReference>
<dbReference type="AlphaFoldDB" id="A0A1F5ZQL9"/>
<comment type="similarity">
    <text evidence="1 3 7">Belongs to the Glu/Leu/Phe/Val dehydrogenases family.</text>
</comment>
<dbReference type="Gene3D" id="3.40.50.10860">
    <property type="entry name" value="Leucine Dehydrogenase, chain A, domain 1"/>
    <property type="match status" value="1"/>
</dbReference>
<dbReference type="SMART" id="SM00839">
    <property type="entry name" value="ELFV_dehydrog"/>
    <property type="match status" value="1"/>
</dbReference>
<evidence type="ECO:0000256" key="3">
    <source>
        <dbReference type="PIRNR" id="PIRNR000185"/>
    </source>
</evidence>
<feature type="active site" description="Proton donor" evidence="4">
    <location>
        <position position="104"/>
    </location>
</feature>
<gene>
    <name evidence="9" type="ORF">A2773_06850</name>
</gene>
<dbReference type="InterPro" id="IPR036291">
    <property type="entry name" value="NAD(P)-bd_dom_sf"/>
</dbReference>
<feature type="binding site" evidence="5">
    <location>
        <position position="366"/>
    </location>
    <ligand>
        <name>substrate</name>
    </ligand>
</feature>
<dbReference type="PIRSF" id="PIRSF000185">
    <property type="entry name" value="Glu_DH"/>
    <property type="match status" value="1"/>
</dbReference>
<organism evidence="9 10">
    <name type="scientific">Candidatus Gottesmanbacteria bacterium RIFCSPHIGHO2_01_FULL_39_10</name>
    <dbReference type="NCBI Taxonomy" id="1798375"/>
    <lineage>
        <taxon>Bacteria</taxon>
        <taxon>Candidatus Gottesmaniibacteriota</taxon>
    </lineage>
</organism>
<sequence>MMSNPFDNALRQLEKAISHLKLSESQIERLKYPEKIITVNFPVKMDDGKDVIFHGFRVQHNSVRGPYKGGIRFHPQVDMNEVKALAFWMAIKCAVADIPMGGGKGGVEVDPKKLSKGELERLSRAYVQAIVRDIGPEIDVPAPDVNTTPEIMKWMVDEYIKFKVKSEKLKLTEKEKSKLMGTFTGKPVEYGGSLGRTEATGRGGYYILMTLLKKLSLKKRYGDKLTVAVQGFGNVGYYIAKFLYEEGFRVVALSDSQGAIIVGNLNKDNLNPEAVMKVKKNLGSVDDMKGVRTISNDELLELPVDILVPAALENQITGENAGKIKAKVILEMANGPTTPEADEVLYKKDVIIVPDVLANSGGVTVSYFEWEQNLHMQKWSEEDVNGKLKKKMESALHKVFEVSQKEKVDMRTAAFMVAIKRITSST</sequence>
<dbReference type="InterPro" id="IPR006096">
    <property type="entry name" value="Glu/Leu/Phe/Val/Trp_DH_C"/>
</dbReference>
<evidence type="ECO:0000256" key="5">
    <source>
        <dbReference type="PIRSR" id="PIRSR000185-2"/>
    </source>
</evidence>
<feature type="binding site" evidence="5">
    <location>
        <position position="200"/>
    </location>
    <ligand>
        <name>NAD(+)</name>
        <dbReference type="ChEBI" id="CHEBI:57540"/>
    </ligand>
</feature>
<evidence type="ECO:0000313" key="9">
    <source>
        <dbReference type="EMBL" id="OGG14790.1"/>
    </source>
</evidence>
<dbReference type="InterPro" id="IPR033524">
    <property type="entry name" value="Glu/Leu/Phe/Val_DH_AS"/>
</dbReference>